<evidence type="ECO:0000313" key="1">
    <source>
        <dbReference type="EMBL" id="EEG23947.1"/>
    </source>
</evidence>
<proteinExistence type="predicted"/>
<name>C0DVE9_EIKCO</name>
<sequence length="42" mass="4630">MCLSGGNGADYRLPENSMQRSFGKMNLSGSLFNSQADIQIYK</sequence>
<comment type="caution">
    <text evidence="1">The sequence shown here is derived from an EMBL/GenBank/DDBJ whole genome shotgun (WGS) entry which is preliminary data.</text>
</comment>
<dbReference type="AlphaFoldDB" id="C0DVE9"/>
<protein>
    <submittedName>
        <fullName evidence="1">Uncharacterized protein</fullName>
    </submittedName>
</protein>
<accession>C0DVE9</accession>
<dbReference type="EMBL" id="ACEA01000022">
    <property type="protein sequence ID" value="EEG23947.1"/>
    <property type="molecule type" value="Genomic_DNA"/>
</dbReference>
<dbReference type="HOGENOM" id="CLU_3250805_0_0_4"/>
<evidence type="ECO:0000313" key="2">
    <source>
        <dbReference type="Proteomes" id="UP000005837"/>
    </source>
</evidence>
<reference evidence="1 2" key="1">
    <citation type="submission" date="2009-01" db="EMBL/GenBank/DDBJ databases">
        <authorList>
            <person name="Fulton L."/>
            <person name="Clifton S."/>
            <person name="Chinwalla A.T."/>
            <person name="Mitreva M."/>
            <person name="Sodergren E."/>
            <person name="Weinstock G."/>
            <person name="Clifton S."/>
            <person name="Dooling D.J."/>
            <person name="Fulton B."/>
            <person name="Minx P."/>
            <person name="Pepin K.H."/>
            <person name="Johnson M."/>
            <person name="Bhonagiri V."/>
            <person name="Nash W.E."/>
            <person name="Mardis E.R."/>
            <person name="Wilson R.K."/>
        </authorList>
    </citation>
    <scope>NUCLEOTIDE SEQUENCE [LARGE SCALE GENOMIC DNA]</scope>
    <source>
        <strain evidence="1 2">ATCC 23834</strain>
    </source>
</reference>
<dbReference type="Proteomes" id="UP000005837">
    <property type="component" value="Unassembled WGS sequence"/>
</dbReference>
<organism evidence="1 2">
    <name type="scientific">Eikenella corrodens ATCC 23834</name>
    <dbReference type="NCBI Taxonomy" id="546274"/>
    <lineage>
        <taxon>Bacteria</taxon>
        <taxon>Pseudomonadati</taxon>
        <taxon>Pseudomonadota</taxon>
        <taxon>Betaproteobacteria</taxon>
        <taxon>Neisseriales</taxon>
        <taxon>Neisseriaceae</taxon>
        <taxon>Eikenella</taxon>
    </lineage>
</organism>
<gene>
    <name evidence="1" type="ORF">EIKCOROL_01338</name>
</gene>